<gene>
    <name evidence="1" type="ORF">DH2020_029242</name>
</gene>
<evidence type="ECO:0000313" key="1">
    <source>
        <dbReference type="EMBL" id="KAK6137017.1"/>
    </source>
</evidence>
<evidence type="ECO:0000313" key="2">
    <source>
        <dbReference type="Proteomes" id="UP001318860"/>
    </source>
</evidence>
<comment type="caution">
    <text evidence="1">The sequence shown here is derived from an EMBL/GenBank/DDBJ whole genome shotgun (WGS) entry which is preliminary data.</text>
</comment>
<accession>A0ABR0VPX4</accession>
<proteinExistence type="predicted"/>
<name>A0ABR0VPX4_REHGL</name>
<organism evidence="1 2">
    <name type="scientific">Rehmannia glutinosa</name>
    <name type="common">Chinese foxglove</name>
    <dbReference type="NCBI Taxonomy" id="99300"/>
    <lineage>
        <taxon>Eukaryota</taxon>
        <taxon>Viridiplantae</taxon>
        <taxon>Streptophyta</taxon>
        <taxon>Embryophyta</taxon>
        <taxon>Tracheophyta</taxon>
        <taxon>Spermatophyta</taxon>
        <taxon>Magnoliopsida</taxon>
        <taxon>eudicotyledons</taxon>
        <taxon>Gunneridae</taxon>
        <taxon>Pentapetalae</taxon>
        <taxon>asterids</taxon>
        <taxon>lamiids</taxon>
        <taxon>Lamiales</taxon>
        <taxon>Orobanchaceae</taxon>
        <taxon>Rehmannieae</taxon>
        <taxon>Rehmannia</taxon>
    </lineage>
</organism>
<dbReference type="Proteomes" id="UP001318860">
    <property type="component" value="Unassembled WGS sequence"/>
</dbReference>
<keyword evidence="2" id="KW-1185">Reference proteome</keyword>
<dbReference type="EMBL" id="JABTTQ020000968">
    <property type="protein sequence ID" value="KAK6137017.1"/>
    <property type="molecule type" value="Genomic_DNA"/>
</dbReference>
<dbReference type="SUPFAM" id="SSF55455">
    <property type="entry name" value="SRF-like"/>
    <property type="match status" value="1"/>
</dbReference>
<reference evidence="1 2" key="1">
    <citation type="journal article" date="2021" name="Comput. Struct. Biotechnol. J.">
        <title>De novo genome assembly of the potent medicinal plant Rehmannia glutinosa using nanopore technology.</title>
        <authorList>
            <person name="Ma L."/>
            <person name="Dong C."/>
            <person name="Song C."/>
            <person name="Wang X."/>
            <person name="Zheng X."/>
            <person name="Niu Y."/>
            <person name="Chen S."/>
            <person name="Feng W."/>
        </authorList>
    </citation>
    <scope>NUCLEOTIDE SEQUENCE [LARGE SCALE GENOMIC DNA]</scope>
    <source>
        <strain evidence="1">DH-2019</strain>
    </source>
</reference>
<protein>
    <submittedName>
        <fullName evidence="1">Uncharacterized protein</fullName>
    </submittedName>
</protein>
<sequence>MSFNASERTARSLRGKSYVDFCWAAGPIGRDLTRKLPSRRRVGLFKKAGELCVLIGEIAIVVHSLDSAYSRLTPRRGFRRRSISRRDAGRSEKSLDDRGHGTIIGIILMFCRELEARRSEKEMIEERRGKGGLWSGGGFWWDEAVDGHDLEELERLMAAGGIDERRGE</sequence>
<dbReference type="InterPro" id="IPR036879">
    <property type="entry name" value="TF_MADSbox_sf"/>
</dbReference>